<dbReference type="InterPro" id="IPR001647">
    <property type="entry name" value="HTH_TetR"/>
</dbReference>
<feature type="DNA-binding region" description="H-T-H motif" evidence="4">
    <location>
        <begin position="39"/>
        <end position="58"/>
    </location>
</feature>
<dbReference type="PRINTS" id="PR00455">
    <property type="entry name" value="HTHTETR"/>
</dbReference>
<dbReference type="Proteomes" id="UP000523863">
    <property type="component" value="Unassembled WGS sequence"/>
</dbReference>
<dbReference type="PROSITE" id="PS50977">
    <property type="entry name" value="HTH_TETR_2"/>
    <property type="match status" value="1"/>
</dbReference>
<name>A0A7W9DBU7_9MICC</name>
<organism evidence="6 7">
    <name type="scientific">Neomicrococcus lactis</name>
    <dbReference type="NCBI Taxonomy" id="732241"/>
    <lineage>
        <taxon>Bacteria</taxon>
        <taxon>Bacillati</taxon>
        <taxon>Actinomycetota</taxon>
        <taxon>Actinomycetes</taxon>
        <taxon>Micrococcales</taxon>
        <taxon>Micrococcaceae</taxon>
        <taxon>Neomicrococcus</taxon>
    </lineage>
</organism>
<dbReference type="PANTHER" id="PTHR30055">
    <property type="entry name" value="HTH-TYPE TRANSCRIPTIONAL REGULATOR RUTR"/>
    <property type="match status" value="1"/>
</dbReference>
<dbReference type="RefSeq" id="WP_221228081.1">
    <property type="nucleotide sequence ID" value="NZ_JACHBL010000001.1"/>
</dbReference>
<dbReference type="PROSITE" id="PS01081">
    <property type="entry name" value="HTH_TETR_1"/>
    <property type="match status" value="1"/>
</dbReference>
<evidence type="ECO:0000313" key="6">
    <source>
        <dbReference type="EMBL" id="MBB5599030.1"/>
    </source>
</evidence>
<dbReference type="InterPro" id="IPR023772">
    <property type="entry name" value="DNA-bd_HTH_TetR-type_CS"/>
</dbReference>
<evidence type="ECO:0000259" key="5">
    <source>
        <dbReference type="PROSITE" id="PS50977"/>
    </source>
</evidence>
<dbReference type="GO" id="GO:0000976">
    <property type="term" value="F:transcription cis-regulatory region binding"/>
    <property type="evidence" value="ECO:0007669"/>
    <property type="project" value="TreeGrafter"/>
</dbReference>
<reference evidence="6 7" key="1">
    <citation type="submission" date="2020-08" db="EMBL/GenBank/DDBJ databases">
        <title>Sequencing the genomes of 1000 actinobacteria strains.</title>
        <authorList>
            <person name="Klenk H.-P."/>
        </authorList>
    </citation>
    <scope>NUCLEOTIDE SEQUENCE [LARGE SCALE GENOMIC DNA]</scope>
    <source>
        <strain evidence="6 7">DSM 23694</strain>
    </source>
</reference>
<feature type="domain" description="HTH tetR-type" evidence="5">
    <location>
        <begin position="16"/>
        <end position="76"/>
    </location>
</feature>
<dbReference type="PANTHER" id="PTHR30055:SF238">
    <property type="entry name" value="MYCOFACTOCIN BIOSYNTHESIS TRANSCRIPTIONAL REGULATOR MFTR-RELATED"/>
    <property type="match status" value="1"/>
</dbReference>
<dbReference type="EMBL" id="JACHBL010000001">
    <property type="protein sequence ID" value="MBB5599030.1"/>
    <property type="molecule type" value="Genomic_DNA"/>
</dbReference>
<evidence type="ECO:0000256" key="2">
    <source>
        <dbReference type="ARBA" id="ARBA00023125"/>
    </source>
</evidence>
<keyword evidence="2 4" id="KW-0238">DNA-binding</keyword>
<accession>A0A7W9DBU7</accession>
<evidence type="ECO:0000313" key="7">
    <source>
        <dbReference type="Proteomes" id="UP000523863"/>
    </source>
</evidence>
<evidence type="ECO:0000256" key="1">
    <source>
        <dbReference type="ARBA" id="ARBA00023015"/>
    </source>
</evidence>
<gene>
    <name evidence="6" type="ORF">BKA12_002110</name>
</gene>
<dbReference type="InterPro" id="IPR009057">
    <property type="entry name" value="Homeodomain-like_sf"/>
</dbReference>
<protein>
    <submittedName>
        <fullName evidence="6">AcrR family transcriptional regulator</fullName>
    </submittedName>
</protein>
<dbReference type="GO" id="GO:0003700">
    <property type="term" value="F:DNA-binding transcription factor activity"/>
    <property type="evidence" value="ECO:0007669"/>
    <property type="project" value="TreeGrafter"/>
</dbReference>
<dbReference type="Pfam" id="PF00440">
    <property type="entry name" value="TetR_N"/>
    <property type="match status" value="1"/>
</dbReference>
<dbReference type="InterPro" id="IPR050109">
    <property type="entry name" value="HTH-type_TetR-like_transc_reg"/>
</dbReference>
<dbReference type="SUPFAM" id="SSF46689">
    <property type="entry name" value="Homeodomain-like"/>
    <property type="match status" value="1"/>
</dbReference>
<dbReference type="Gene3D" id="1.10.357.10">
    <property type="entry name" value="Tetracycline Repressor, domain 2"/>
    <property type="match status" value="1"/>
</dbReference>
<comment type="caution">
    <text evidence="6">The sequence shown here is derived from an EMBL/GenBank/DDBJ whole genome shotgun (WGS) entry which is preliminary data.</text>
</comment>
<proteinExistence type="predicted"/>
<keyword evidence="7" id="KW-1185">Reference proteome</keyword>
<evidence type="ECO:0000256" key="3">
    <source>
        <dbReference type="ARBA" id="ARBA00023163"/>
    </source>
</evidence>
<keyword evidence="1" id="KW-0805">Transcription regulation</keyword>
<sequence>MSECKPEPSLRERRQVETWTQIHTAALDLALSDGLAVATIDAIAERAGISRRTFFNYFPSKEDALLGLRTPQLSDEVRERFRASQEPALVRLTRLVRGTVRETSAMDQLGRTADMKRRKELVSQHPELALRMKAHMGAVSDMLMKELERAEEEIADGNEEPIPDGFSHEDAEAAIMLANIILFHAFKKEGESALHRDSDAIIHSIETFRNILESK</sequence>
<evidence type="ECO:0000256" key="4">
    <source>
        <dbReference type="PROSITE-ProRule" id="PRU00335"/>
    </source>
</evidence>
<keyword evidence="3" id="KW-0804">Transcription</keyword>
<dbReference type="AlphaFoldDB" id="A0A7W9DBU7"/>